<dbReference type="EMBL" id="MCGH01000003">
    <property type="protein sequence ID" value="ODM03100.1"/>
    <property type="molecule type" value="Genomic_DNA"/>
</dbReference>
<protein>
    <submittedName>
        <fullName evidence="5">HTH-type transcriptional regulator CueR</fullName>
    </submittedName>
</protein>
<reference evidence="5 6" key="1">
    <citation type="submission" date="2016-07" db="EMBL/GenBank/DDBJ databases">
        <title>Characterization of isolates of Eisenbergiella tayi derived from blood cultures, using whole genome sequencing.</title>
        <authorList>
            <person name="Burdz T."/>
            <person name="Wiebe D."/>
            <person name="Huynh C."/>
            <person name="Bernard K."/>
        </authorList>
    </citation>
    <scope>NUCLEOTIDE SEQUENCE [LARGE SCALE GENOMIC DNA]</scope>
    <source>
        <strain evidence="5 6">NML 110608</strain>
    </source>
</reference>
<feature type="domain" description="HTH merR-type" evidence="4">
    <location>
        <begin position="4"/>
        <end position="61"/>
    </location>
</feature>
<keyword evidence="1" id="KW-0805">Transcription regulation</keyword>
<evidence type="ECO:0000259" key="4">
    <source>
        <dbReference type="PROSITE" id="PS50937"/>
    </source>
</evidence>
<dbReference type="RefSeq" id="WP_069153661.1">
    <property type="nucleotide sequence ID" value="NZ_MCGH01000003.1"/>
</dbReference>
<dbReference type="SUPFAM" id="SSF46955">
    <property type="entry name" value="Putative DNA-binding domain"/>
    <property type="match status" value="2"/>
</dbReference>
<dbReference type="Proteomes" id="UP000094067">
    <property type="component" value="Unassembled WGS sequence"/>
</dbReference>
<evidence type="ECO:0000256" key="3">
    <source>
        <dbReference type="ARBA" id="ARBA00023163"/>
    </source>
</evidence>
<dbReference type="PROSITE" id="PS50937">
    <property type="entry name" value="HTH_MERR_2"/>
    <property type="match status" value="2"/>
</dbReference>
<dbReference type="Pfam" id="PF00376">
    <property type="entry name" value="MerR"/>
    <property type="match status" value="1"/>
</dbReference>
<evidence type="ECO:0000313" key="5">
    <source>
        <dbReference type="EMBL" id="ODM03100.1"/>
    </source>
</evidence>
<dbReference type="GO" id="GO:0003700">
    <property type="term" value="F:DNA-binding transcription factor activity"/>
    <property type="evidence" value="ECO:0007669"/>
    <property type="project" value="InterPro"/>
</dbReference>
<evidence type="ECO:0000256" key="1">
    <source>
        <dbReference type="ARBA" id="ARBA00023015"/>
    </source>
</evidence>
<dbReference type="PANTHER" id="PTHR30204">
    <property type="entry name" value="REDOX-CYCLING DRUG-SENSING TRANSCRIPTIONAL ACTIVATOR SOXR"/>
    <property type="match status" value="1"/>
</dbReference>
<dbReference type="InterPro" id="IPR047057">
    <property type="entry name" value="MerR_fam"/>
</dbReference>
<keyword evidence="2" id="KW-0238">DNA-binding</keyword>
<dbReference type="AlphaFoldDB" id="A0A1E3A2Y4"/>
<evidence type="ECO:0000256" key="2">
    <source>
        <dbReference type="ARBA" id="ARBA00023125"/>
    </source>
</evidence>
<gene>
    <name evidence="5" type="primary">cueR_2</name>
    <name evidence="5" type="ORF">BEI61_03894</name>
</gene>
<organism evidence="5 6">
    <name type="scientific">Eisenbergiella tayi</name>
    <dbReference type="NCBI Taxonomy" id="1432052"/>
    <lineage>
        <taxon>Bacteria</taxon>
        <taxon>Bacillati</taxon>
        <taxon>Bacillota</taxon>
        <taxon>Clostridia</taxon>
        <taxon>Lachnospirales</taxon>
        <taxon>Lachnospiraceae</taxon>
        <taxon>Eisenbergiella</taxon>
    </lineage>
</organism>
<dbReference type="SMART" id="SM00422">
    <property type="entry name" value="HTH_MERR"/>
    <property type="match status" value="2"/>
</dbReference>
<accession>A0A1E3A2Y4</accession>
<comment type="caution">
    <text evidence="5">The sequence shown here is derived from an EMBL/GenBank/DDBJ whole genome shotgun (WGS) entry which is preliminary data.</text>
</comment>
<dbReference type="Pfam" id="PF13411">
    <property type="entry name" value="MerR_1"/>
    <property type="match status" value="1"/>
</dbReference>
<proteinExistence type="predicted"/>
<dbReference type="GO" id="GO:0003677">
    <property type="term" value="F:DNA binding"/>
    <property type="evidence" value="ECO:0007669"/>
    <property type="project" value="UniProtKB-KW"/>
</dbReference>
<name>A0A1E3A2Y4_9FIRM</name>
<dbReference type="CDD" id="cd00592">
    <property type="entry name" value="HTH_MerR-like"/>
    <property type="match status" value="1"/>
</dbReference>
<dbReference type="InterPro" id="IPR000551">
    <property type="entry name" value="MerR-type_HTH_dom"/>
</dbReference>
<keyword evidence="3" id="KW-0804">Transcription</keyword>
<dbReference type="PANTHER" id="PTHR30204:SF94">
    <property type="entry name" value="HEAVY METAL-DEPENDENT TRANSCRIPTIONAL REGULATOR HI_0293-RELATED"/>
    <property type="match status" value="1"/>
</dbReference>
<dbReference type="InterPro" id="IPR009061">
    <property type="entry name" value="DNA-bd_dom_put_sf"/>
</dbReference>
<feature type="domain" description="HTH merR-type" evidence="4">
    <location>
        <begin position="126"/>
        <end position="194"/>
    </location>
</feature>
<dbReference type="PATRIC" id="fig|1432052.4.peg.4315"/>
<sequence>MKHTYSTSQTAEIIGIHPNTVRLYEELGLITPPERKSNGYRIFTDLHIRQFRIARLAFQVEVLQNGLRKQAVDIIKTAAQCDFSGAIALTVKYLKQVSLEKERAEEAILIARGLIEEKNTASDTLSLTRKETADYLQVSIDTLRNWELNGLLEVKRKRNGYRIYTEEDIRRLKIIRSLRCADYSLTAILRMLRTLTVNPAADIRTVIDTPKEQENIFSACDSLLSSLSHARKNFLQILEELEALKKEQENNPPL</sequence>
<dbReference type="Gene3D" id="1.10.1660.10">
    <property type="match status" value="2"/>
</dbReference>
<evidence type="ECO:0000313" key="6">
    <source>
        <dbReference type="Proteomes" id="UP000094067"/>
    </source>
</evidence>